<feature type="transmembrane region" description="Helical" evidence="1">
    <location>
        <begin position="48"/>
        <end position="69"/>
    </location>
</feature>
<accession>A0ABT9GKV8</accession>
<dbReference type="Proteomes" id="UP001236258">
    <property type="component" value="Unassembled WGS sequence"/>
</dbReference>
<dbReference type="EMBL" id="JAUZVY010000001">
    <property type="protein sequence ID" value="MDP4527599.1"/>
    <property type="molecule type" value="Genomic_DNA"/>
</dbReference>
<evidence type="ECO:0000313" key="4">
    <source>
        <dbReference type="Proteomes" id="UP001236258"/>
    </source>
</evidence>
<gene>
    <name evidence="3" type="ORF">Q3O59_00970</name>
</gene>
<organism evidence="3 4">
    <name type="scientific">Alkalimonas delamerensis</name>
    <dbReference type="NCBI Taxonomy" id="265981"/>
    <lineage>
        <taxon>Bacteria</taxon>
        <taxon>Pseudomonadati</taxon>
        <taxon>Pseudomonadota</taxon>
        <taxon>Gammaproteobacteria</taxon>
        <taxon>Alkalimonas</taxon>
    </lineage>
</organism>
<proteinExistence type="predicted"/>
<feature type="domain" description="Restriction endonuclease type IV Mrr" evidence="2">
    <location>
        <begin position="117"/>
        <end position="189"/>
    </location>
</feature>
<evidence type="ECO:0000259" key="2">
    <source>
        <dbReference type="Pfam" id="PF04471"/>
    </source>
</evidence>
<dbReference type="EC" id="3.1.21.-" evidence="3"/>
<feature type="transmembrane region" description="Helical" evidence="1">
    <location>
        <begin position="7"/>
        <end position="28"/>
    </location>
</feature>
<protein>
    <submittedName>
        <fullName evidence="3">Restriction endonuclease</fullName>
        <ecNumber evidence="3">3.1.21.-</ecNumber>
    </submittedName>
</protein>
<keyword evidence="1" id="KW-0472">Membrane</keyword>
<comment type="caution">
    <text evidence="3">The sequence shown here is derived from an EMBL/GenBank/DDBJ whole genome shotgun (WGS) entry which is preliminary data.</text>
</comment>
<keyword evidence="4" id="KW-1185">Reference proteome</keyword>
<reference evidence="3 4" key="1">
    <citation type="submission" date="2023-08" db="EMBL/GenBank/DDBJ databases">
        <authorList>
            <person name="Joshi A."/>
            <person name="Thite S."/>
        </authorList>
    </citation>
    <scope>NUCLEOTIDE SEQUENCE [LARGE SCALE GENOMIC DNA]</scope>
    <source>
        <strain evidence="3 4">1E1</strain>
    </source>
</reference>
<dbReference type="GO" id="GO:0004519">
    <property type="term" value="F:endonuclease activity"/>
    <property type="evidence" value="ECO:0007669"/>
    <property type="project" value="UniProtKB-KW"/>
</dbReference>
<evidence type="ECO:0000313" key="3">
    <source>
        <dbReference type="EMBL" id="MDP4527599.1"/>
    </source>
</evidence>
<dbReference type="InterPro" id="IPR007560">
    <property type="entry name" value="Restrct_endonuc_IV_Mrr"/>
</dbReference>
<keyword evidence="3" id="KW-0540">Nuclease</keyword>
<keyword evidence="1" id="KW-0812">Transmembrane</keyword>
<keyword evidence="1" id="KW-1133">Transmembrane helix</keyword>
<dbReference type="RefSeq" id="WP_305943822.1">
    <property type="nucleotide sequence ID" value="NZ_JAUZVY010000001.1"/>
</dbReference>
<name>A0ABT9GKV8_9GAMM</name>
<dbReference type="GO" id="GO:0016787">
    <property type="term" value="F:hydrolase activity"/>
    <property type="evidence" value="ECO:0007669"/>
    <property type="project" value="UniProtKB-KW"/>
</dbReference>
<dbReference type="Pfam" id="PF04471">
    <property type="entry name" value="Mrr_cat"/>
    <property type="match status" value="1"/>
</dbReference>
<keyword evidence="3" id="KW-0255">Endonuclease</keyword>
<evidence type="ECO:0000256" key="1">
    <source>
        <dbReference type="SAM" id="Phobius"/>
    </source>
</evidence>
<keyword evidence="3" id="KW-0378">Hydrolase</keyword>
<dbReference type="PROSITE" id="PS51257">
    <property type="entry name" value="PROKAR_LIPOPROTEIN"/>
    <property type="match status" value="1"/>
</dbReference>
<sequence length="215" mass="24838">MLRSQWLLLSTISTLLGIVAGACYLLFSEHSIVFSQSALVLSEFWSTFLLWAFVLLFVSALMFNLLAFIEMDSGTRWRVLSNRLQGEQGRLEQQEFFFTRLKQQMQQQGKLLPVLDDGSEVFFWQHSVGKTLVYFYPDADNMVTIECLRDQFQQMLSYDCAQGMLISFQGFTSQARIFAREANIELIEYQPDTQQQVRRLSTLAQPEGRTGLLQL</sequence>